<evidence type="ECO:0000313" key="10">
    <source>
        <dbReference type="EMBL" id="QOV36209.1"/>
    </source>
</evidence>
<dbReference type="GO" id="GO:0071972">
    <property type="term" value="F:peptidoglycan L,D-transpeptidase activity"/>
    <property type="evidence" value="ECO:0007669"/>
    <property type="project" value="TreeGrafter"/>
</dbReference>
<comment type="pathway">
    <text evidence="1 6">Cell wall biogenesis; peptidoglycan biosynthesis.</text>
</comment>
<feature type="signal peptide" evidence="8">
    <location>
        <begin position="1"/>
        <end position="28"/>
    </location>
</feature>
<feature type="active site" description="Nucleophile" evidence="6">
    <location>
        <position position="272"/>
    </location>
</feature>
<dbReference type="RefSeq" id="WP_194041920.1">
    <property type="nucleotide sequence ID" value="NZ_CP063373.1"/>
</dbReference>
<dbReference type="GO" id="GO:0018104">
    <property type="term" value="P:peptidoglycan-protein cross-linking"/>
    <property type="evidence" value="ECO:0007669"/>
    <property type="project" value="TreeGrafter"/>
</dbReference>
<protein>
    <submittedName>
        <fullName evidence="10">L,D-transpeptidase family protein</fullName>
    </submittedName>
</protein>
<keyword evidence="8" id="KW-0732">Signal</keyword>
<keyword evidence="5 6" id="KW-0961">Cell wall biogenesis/degradation</keyword>
<dbReference type="Gene3D" id="2.40.440.10">
    <property type="entry name" value="L,D-transpeptidase catalytic domain-like"/>
    <property type="match status" value="1"/>
</dbReference>
<proteinExistence type="predicted"/>
<feature type="region of interest" description="Disordered" evidence="7">
    <location>
        <begin position="26"/>
        <end position="47"/>
    </location>
</feature>
<evidence type="ECO:0000256" key="4">
    <source>
        <dbReference type="ARBA" id="ARBA00022984"/>
    </source>
</evidence>
<dbReference type="SUPFAM" id="SSF141523">
    <property type="entry name" value="L,D-transpeptidase catalytic domain-like"/>
    <property type="match status" value="1"/>
</dbReference>
<feature type="active site" description="Proton donor/acceptor" evidence="6">
    <location>
        <position position="257"/>
    </location>
</feature>
<keyword evidence="4 6" id="KW-0573">Peptidoglycan synthesis</keyword>
<accession>A0A7M2SJN9</accession>
<dbReference type="KEGG" id="sfeu:IM697_40405"/>
<sequence length="302" mass="33182">MISSRIAGRSVAVLLAGAVLLPVGSASADPGESVDPVPPAAGPQSAELVPGVPVTLLPLSRMDTPDQALEPKVYTPSDTEEAVEPRDAPEEAYDAVEYVDPMDSFGDSTCSEETGVRQREVERWLKRPVDGEQSAADCRAIRAFQKKHRIKPAIGYAGPTTWATMQLVSARDNPNAERKCPVRTYRVACVDLDRQLVWVQTGKDVVFGPVPIRSGREGYGTRNGWHKVYWRHKNHVSSLYKSPMPYSQFFSGGQAFHGVYGSIFTPVGSMGCVNMGLKEARKLWGVLKKGDRVYVWGHRPEK</sequence>
<evidence type="ECO:0000259" key="9">
    <source>
        <dbReference type="PROSITE" id="PS52029"/>
    </source>
</evidence>
<dbReference type="AlphaFoldDB" id="A0A7M2SJN9"/>
<gene>
    <name evidence="10" type="ORF">IM697_40405</name>
</gene>
<keyword evidence="11" id="KW-1185">Reference proteome</keyword>
<feature type="chain" id="PRO_5030742413" evidence="8">
    <location>
        <begin position="29"/>
        <end position="302"/>
    </location>
</feature>
<dbReference type="PROSITE" id="PS52029">
    <property type="entry name" value="LD_TPASE"/>
    <property type="match status" value="1"/>
</dbReference>
<dbReference type="InterPro" id="IPR005490">
    <property type="entry name" value="LD_TPept_cat_dom"/>
</dbReference>
<evidence type="ECO:0000256" key="2">
    <source>
        <dbReference type="ARBA" id="ARBA00022679"/>
    </source>
</evidence>
<dbReference type="EMBL" id="CP063373">
    <property type="protein sequence ID" value="QOV36209.1"/>
    <property type="molecule type" value="Genomic_DNA"/>
</dbReference>
<evidence type="ECO:0000256" key="8">
    <source>
        <dbReference type="SAM" id="SignalP"/>
    </source>
</evidence>
<evidence type="ECO:0000256" key="6">
    <source>
        <dbReference type="PROSITE-ProRule" id="PRU01373"/>
    </source>
</evidence>
<dbReference type="GO" id="GO:0016740">
    <property type="term" value="F:transferase activity"/>
    <property type="evidence" value="ECO:0007669"/>
    <property type="project" value="UniProtKB-KW"/>
</dbReference>
<keyword evidence="3 6" id="KW-0133">Cell shape</keyword>
<organism evidence="10 11">
    <name type="scientific">Streptomyces ferrugineus</name>
    <dbReference type="NCBI Taxonomy" id="1413221"/>
    <lineage>
        <taxon>Bacteria</taxon>
        <taxon>Bacillati</taxon>
        <taxon>Actinomycetota</taxon>
        <taxon>Actinomycetes</taxon>
        <taxon>Kitasatosporales</taxon>
        <taxon>Streptomycetaceae</taxon>
        <taxon>Streptomyces</taxon>
    </lineage>
</organism>
<evidence type="ECO:0000256" key="7">
    <source>
        <dbReference type="SAM" id="MobiDB-lite"/>
    </source>
</evidence>
<keyword evidence="2" id="KW-0808">Transferase</keyword>
<name>A0A7M2SJN9_9ACTN</name>
<dbReference type="PANTHER" id="PTHR30582">
    <property type="entry name" value="L,D-TRANSPEPTIDASE"/>
    <property type="match status" value="1"/>
</dbReference>
<dbReference type="PANTHER" id="PTHR30582:SF33">
    <property type="entry name" value="EXPORTED PROTEIN"/>
    <property type="match status" value="1"/>
</dbReference>
<feature type="domain" description="L,D-TPase catalytic" evidence="9">
    <location>
        <begin position="185"/>
        <end position="296"/>
    </location>
</feature>
<dbReference type="GO" id="GO:0005576">
    <property type="term" value="C:extracellular region"/>
    <property type="evidence" value="ECO:0007669"/>
    <property type="project" value="TreeGrafter"/>
</dbReference>
<evidence type="ECO:0000256" key="3">
    <source>
        <dbReference type="ARBA" id="ARBA00022960"/>
    </source>
</evidence>
<evidence type="ECO:0000256" key="1">
    <source>
        <dbReference type="ARBA" id="ARBA00004752"/>
    </source>
</evidence>
<evidence type="ECO:0000256" key="5">
    <source>
        <dbReference type="ARBA" id="ARBA00023316"/>
    </source>
</evidence>
<dbReference type="UniPathway" id="UPA00219"/>
<reference evidence="10 11" key="1">
    <citation type="submission" date="2020-10" db="EMBL/GenBank/DDBJ databases">
        <title>Streptomyces ferrugineus complate genome analysis.</title>
        <authorList>
            <person name="Anwar N."/>
        </authorList>
    </citation>
    <scope>NUCLEOTIDE SEQUENCE [LARGE SCALE GENOMIC DNA]</scope>
    <source>
        <strain evidence="10 11">CCTCC AA2014009</strain>
    </source>
</reference>
<dbReference type="GO" id="GO:0071555">
    <property type="term" value="P:cell wall organization"/>
    <property type="evidence" value="ECO:0007669"/>
    <property type="project" value="UniProtKB-UniRule"/>
</dbReference>
<dbReference type="InterPro" id="IPR050979">
    <property type="entry name" value="LD-transpeptidase"/>
</dbReference>
<dbReference type="Proteomes" id="UP000594205">
    <property type="component" value="Chromosome"/>
</dbReference>
<dbReference type="InterPro" id="IPR038063">
    <property type="entry name" value="Transpep_catalytic_dom"/>
</dbReference>
<dbReference type="GO" id="GO:0008360">
    <property type="term" value="P:regulation of cell shape"/>
    <property type="evidence" value="ECO:0007669"/>
    <property type="project" value="UniProtKB-UniRule"/>
</dbReference>
<evidence type="ECO:0000313" key="11">
    <source>
        <dbReference type="Proteomes" id="UP000594205"/>
    </source>
</evidence>
<dbReference type="CDD" id="cd16913">
    <property type="entry name" value="YkuD_like"/>
    <property type="match status" value="1"/>
</dbReference>
<dbReference type="Pfam" id="PF03734">
    <property type="entry name" value="YkuD"/>
    <property type="match status" value="1"/>
</dbReference>